<dbReference type="InterPro" id="IPR014709">
    <property type="entry name" value="Glutathione_synthase_C_euk"/>
</dbReference>
<comment type="subunit">
    <text evidence="3">Homodimer.</text>
</comment>
<evidence type="ECO:0000256" key="9">
    <source>
        <dbReference type="ARBA" id="ARBA00022741"/>
    </source>
</evidence>
<proteinExistence type="inferred from homology"/>
<dbReference type="NCBIfam" id="TIGR01986">
    <property type="entry name" value="glut_syn_euk"/>
    <property type="match status" value="1"/>
</dbReference>
<evidence type="ECO:0000256" key="16">
    <source>
        <dbReference type="PIRSR" id="PIRSR001558-1"/>
    </source>
</evidence>
<feature type="binding site" evidence="16">
    <location>
        <position position="381"/>
    </location>
    <ligand>
        <name>ATP</name>
        <dbReference type="ChEBI" id="CHEBI:30616"/>
    </ligand>
</feature>
<keyword evidence="7 15" id="KW-0317">Glutathione biosynthesis</keyword>
<dbReference type="PIRSF" id="PIRSF001558">
    <property type="entry name" value="GSHase"/>
    <property type="match status" value="1"/>
</dbReference>
<organism evidence="19 20">
    <name type="scientific">Echeneis naucrates</name>
    <name type="common">Live sharksucker</name>
    <dbReference type="NCBI Taxonomy" id="173247"/>
    <lineage>
        <taxon>Eukaryota</taxon>
        <taxon>Metazoa</taxon>
        <taxon>Chordata</taxon>
        <taxon>Craniata</taxon>
        <taxon>Vertebrata</taxon>
        <taxon>Euteleostomi</taxon>
        <taxon>Actinopterygii</taxon>
        <taxon>Neopterygii</taxon>
        <taxon>Teleostei</taxon>
        <taxon>Neoteleostei</taxon>
        <taxon>Acanthomorphata</taxon>
        <taxon>Carangaria</taxon>
        <taxon>Carangiformes</taxon>
        <taxon>Echeneidae</taxon>
        <taxon>Echeneis</taxon>
    </lineage>
</organism>
<sequence length="480" mass="53845">SSMNTYCGIPDHMKMDSTLIKDLADVAKDYALLQGVLMRIQETPNSSELVTYAPFTLFPTPVPKEDFFQAVAVQTHYNTLVDKISRDPEFLQDALASTITVDDFTAKLFKIHEQILKEGRSQSIVLGLNRSDYMLDQREDGMSSLKQIEINTFAASFGGLSSRTPDVHRHILKVAGRLEESQRIMDNNPAAGLAAAVAKAWELYGSERAVVMFLVEECQRNIFDQRYIENELWKRNISTIRKRFEDVWKTGSLDQDKRLFVNGQEVAVVYFRNGYMPQNYVSEQAWDARLLMERSLAVKCPDISTHLAGTKKVQQVLTRPGVLERFFPDQPQVVEQIRATFTGLYTLDMGPEGDKTVAMALASPDRFVLKPQREGGGNNIYGSEICQVLERLKESTERMAYILMDKIHPSPAHNFLLTQGTPLQISNCLSELGVFGAYVRQGEDMVQNECVGHLLRTKSSNHPDGGVAAGVAVLDNPLLV</sequence>
<evidence type="ECO:0000313" key="19">
    <source>
        <dbReference type="Ensembl" id="ENSENLP00000051843.1"/>
    </source>
</evidence>
<dbReference type="InterPro" id="IPR014049">
    <property type="entry name" value="Glutathione_synthase_N_euk"/>
</dbReference>
<reference evidence="19" key="1">
    <citation type="submission" date="2021-04" db="EMBL/GenBank/DDBJ databases">
        <authorList>
            <consortium name="Wellcome Sanger Institute Data Sharing"/>
        </authorList>
    </citation>
    <scope>NUCLEOTIDE SEQUENCE [LARGE SCALE GENOMIC DNA]</scope>
</reference>
<dbReference type="SUPFAM" id="SSF56059">
    <property type="entry name" value="Glutathione synthetase ATP-binding domain-like"/>
    <property type="match status" value="1"/>
</dbReference>
<feature type="binding site" evidence="16">
    <location>
        <begin position="404"/>
        <end position="407"/>
    </location>
    <ligand>
        <name>ATP</name>
        <dbReference type="ChEBI" id="CHEBI:30616"/>
    </ligand>
</feature>
<dbReference type="GO" id="GO:0005829">
    <property type="term" value="C:cytosol"/>
    <property type="evidence" value="ECO:0007669"/>
    <property type="project" value="TreeGrafter"/>
</dbReference>
<feature type="binding site" evidence="16">
    <location>
        <position position="149"/>
    </location>
    <ligand>
        <name>ATP</name>
        <dbReference type="ChEBI" id="CHEBI:30616"/>
    </ligand>
</feature>
<dbReference type="Gene3D" id="3.30.1490.50">
    <property type="match status" value="1"/>
</dbReference>
<dbReference type="Gene3D" id="3.40.50.1760">
    <property type="entry name" value="Glutathione synthase, substrate-binding domain superfamily, eukaryotic"/>
    <property type="match status" value="1"/>
</dbReference>
<evidence type="ECO:0000256" key="4">
    <source>
        <dbReference type="ARBA" id="ARBA00012214"/>
    </source>
</evidence>
<dbReference type="OMA" id="NGLVMYP"/>
<dbReference type="Pfam" id="PF03917">
    <property type="entry name" value="GSH_synth_ATP"/>
    <property type="match status" value="1"/>
</dbReference>
<feature type="binding site" evidence="16">
    <location>
        <position position="225"/>
    </location>
    <ligand>
        <name>substrate</name>
    </ligand>
</feature>
<dbReference type="InterPro" id="IPR004887">
    <property type="entry name" value="GSH_synth_subst-bd"/>
</dbReference>
<dbReference type="Gene3D" id="3.30.1490.80">
    <property type="match status" value="1"/>
</dbReference>
<evidence type="ECO:0000313" key="20">
    <source>
        <dbReference type="Proteomes" id="UP000472264"/>
    </source>
</evidence>
<dbReference type="PANTHER" id="PTHR11130:SF0">
    <property type="entry name" value="GLUTATHIONE SYNTHETASE"/>
    <property type="match status" value="1"/>
</dbReference>
<dbReference type="Gene3D" id="1.10.1080.10">
    <property type="entry name" value="Glutathione Synthetase, Chain A, domain 3"/>
    <property type="match status" value="1"/>
</dbReference>
<feature type="binding site" evidence="16">
    <location>
        <position position="431"/>
    </location>
    <ligand>
        <name>ATP</name>
        <dbReference type="ChEBI" id="CHEBI:30616"/>
    </ligand>
</feature>
<keyword evidence="10 15" id="KW-0067">ATP-binding</keyword>
<evidence type="ECO:0000256" key="14">
    <source>
        <dbReference type="ARBA" id="ARBA00059746"/>
    </source>
</evidence>
<feature type="binding site" evidence="17">
    <location>
        <position position="151"/>
    </location>
    <ligand>
        <name>Mg(2+)</name>
        <dbReference type="ChEBI" id="CHEBI:18420"/>
    </ligand>
</feature>
<evidence type="ECO:0000256" key="5">
    <source>
        <dbReference type="ARBA" id="ARBA00020821"/>
    </source>
</evidence>
<feature type="binding site" evidence="16">
    <location>
        <position position="311"/>
    </location>
    <ligand>
        <name>ATP</name>
        <dbReference type="ChEBI" id="CHEBI:30616"/>
    </ligand>
</feature>
<evidence type="ECO:0000256" key="2">
    <source>
        <dbReference type="ARBA" id="ARBA00010385"/>
    </source>
</evidence>
<dbReference type="UniPathway" id="UPA00142">
    <property type="reaction ID" value="UER00210"/>
</dbReference>
<dbReference type="InterPro" id="IPR016185">
    <property type="entry name" value="PreATP-grasp_dom_sf"/>
</dbReference>
<evidence type="ECO:0000256" key="10">
    <source>
        <dbReference type="ARBA" id="ARBA00022840"/>
    </source>
</evidence>
<dbReference type="FunFam" id="3.40.50.1760:FF:000001">
    <property type="entry name" value="Glutathione synthetase"/>
    <property type="match status" value="1"/>
</dbReference>
<feature type="binding site" evidence="16">
    <location>
        <position position="130"/>
    </location>
    <ligand>
        <name>substrate</name>
    </ligand>
</feature>
<feature type="binding site" evidence="17">
    <location>
        <position position="149"/>
    </location>
    <ligand>
        <name>Mg(2+)</name>
        <dbReference type="ChEBI" id="CHEBI:18420"/>
    </ligand>
</feature>
<accession>A0A665X687</accession>
<protein>
    <recommendedName>
        <fullName evidence="5 15">Glutathione synthetase</fullName>
        <shortName evidence="15">GSH-S</shortName>
        <ecNumber evidence="4 15">6.3.2.3</ecNumber>
    </recommendedName>
</protein>
<dbReference type="InterPro" id="IPR037013">
    <property type="entry name" value="GSH-S_sub-bd_sf"/>
</dbReference>
<reference evidence="19" key="2">
    <citation type="submission" date="2025-08" db="UniProtKB">
        <authorList>
            <consortium name="Ensembl"/>
        </authorList>
    </citation>
    <scope>IDENTIFICATION</scope>
</reference>
<feature type="domain" description="Glutathione synthase substrate-binding" evidence="18">
    <location>
        <begin position="209"/>
        <end position="308"/>
    </location>
</feature>
<keyword evidence="6 15" id="KW-0436">Ligase</keyword>
<dbReference type="GO" id="GO:0000287">
    <property type="term" value="F:magnesium ion binding"/>
    <property type="evidence" value="ECO:0007669"/>
    <property type="project" value="UniProtKB-UniRule"/>
</dbReference>
<dbReference type="GO" id="GO:0004363">
    <property type="term" value="F:glutathione synthase activity"/>
    <property type="evidence" value="ECO:0007669"/>
    <property type="project" value="UniProtKB-UniRule"/>
</dbReference>
<feature type="binding site" evidence="17">
    <location>
        <position position="374"/>
    </location>
    <ligand>
        <name>Mg(2+)</name>
        <dbReference type="ChEBI" id="CHEBI:18420"/>
    </ligand>
</feature>
<dbReference type="Ensembl" id="ENSENLT00000053100.1">
    <property type="protein sequence ID" value="ENSENLP00000051843.1"/>
    <property type="gene ID" value="ENSENLG00000021705.1"/>
</dbReference>
<comment type="function">
    <text evidence="14">Catalyzes the production of glutathione from gamma-glutamylcysteine and glycine in an ATP-dependent manner. Glutathione (gamma-glutamylcysteinylglycine, GSH) is the most abundant intracellular thiol in living aerobic cells and is required for numerous processes including the protection of cells against oxidative damage, amino acid transport, the detoxification of foreign compounds, the maintenance of protein sulfhydryl groups in a reduced state and acts as a cofactor for a number of enzymes. Participates in ophthalmate biosynthesis in hepatocytes.</text>
</comment>
<dbReference type="InterPro" id="IPR005615">
    <property type="entry name" value="Glutathione_synthase"/>
</dbReference>
<keyword evidence="8 15" id="KW-0479">Metal-binding</keyword>
<comment type="pathway">
    <text evidence="1 15">Sulfur metabolism; glutathione biosynthesis; glutathione from L-cysteine and L-glutamate: step 2/2.</text>
</comment>
<dbReference type="Pfam" id="PF03199">
    <property type="entry name" value="GSH_synthase"/>
    <property type="match status" value="1"/>
</dbReference>
<evidence type="ECO:0000256" key="12">
    <source>
        <dbReference type="ARBA" id="ARBA00048871"/>
    </source>
</evidence>
<comment type="cofactor">
    <cofactor evidence="15 17">
        <name>Mg(2+)</name>
        <dbReference type="ChEBI" id="CHEBI:18420"/>
    </cofactor>
    <text evidence="15 17">Binds 1 Mg(2+) ion per subunit.</text>
</comment>
<evidence type="ECO:0000256" key="15">
    <source>
        <dbReference type="PIRNR" id="PIRNR001558"/>
    </source>
</evidence>
<dbReference type="FunFam" id="3.30.1490.50:FF:000001">
    <property type="entry name" value="Glutathione synthetase"/>
    <property type="match status" value="1"/>
</dbReference>
<comment type="catalytic activity">
    <reaction evidence="12">
        <text>gamma-L-glutamyl-L-cysteine + glycine + ATP = glutathione + ADP + phosphate + H(+)</text>
        <dbReference type="Rhea" id="RHEA:13557"/>
        <dbReference type="ChEBI" id="CHEBI:15378"/>
        <dbReference type="ChEBI" id="CHEBI:30616"/>
        <dbReference type="ChEBI" id="CHEBI:43474"/>
        <dbReference type="ChEBI" id="CHEBI:57305"/>
        <dbReference type="ChEBI" id="CHEBI:57925"/>
        <dbReference type="ChEBI" id="CHEBI:58173"/>
        <dbReference type="ChEBI" id="CHEBI:456216"/>
        <dbReference type="EC" id="6.3.2.3"/>
    </reaction>
    <physiologicalReaction direction="left-to-right" evidence="12">
        <dbReference type="Rhea" id="RHEA:13558"/>
    </physiologicalReaction>
</comment>
<feature type="binding site" evidence="16">
    <location>
        <position position="456"/>
    </location>
    <ligand>
        <name>substrate</name>
    </ligand>
</feature>
<gene>
    <name evidence="19" type="primary">gss</name>
</gene>
<dbReference type="InParanoid" id="A0A665X687"/>
<evidence type="ECO:0000259" key="18">
    <source>
        <dbReference type="Pfam" id="PF03199"/>
    </source>
</evidence>
<dbReference type="InterPro" id="IPR014042">
    <property type="entry name" value="Glutathione_synthase_a-hlx"/>
</dbReference>
<dbReference type="SUPFAM" id="SSF52440">
    <property type="entry name" value="PreATP-grasp domain"/>
    <property type="match status" value="1"/>
</dbReference>
<evidence type="ECO:0000256" key="6">
    <source>
        <dbReference type="ARBA" id="ARBA00022598"/>
    </source>
</evidence>
<keyword evidence="20" id="KW-1185">Reference proteome</keyword>
<reference evidence="19" key="3">
    <citation type="submission" date="2025-09" db="UniProtKB">
        <authorList>
            <consortium name="Ensembl"/>
        </authorList>
    </citation>
    <scope>IDENTIFICATION</scope>
</reference>
<feature type="binding site" evidence="16">
    <location>
        <position position="464"/>
    </location>
    <ligand>
        <name>ATP</name>
        <dbReference type="ChEBI" id="CHEBI:30616"/>
    </ligand>
</feature>
<evidence type="ECO:0000256" key="3">
    <source>
        <dbReference type="ARBA" id="ARBA00011738"/>
    </source>
</evidence>
<dbReference type="Gene3D" id="3.30.470.20">
    <property type="entry name" value="ATP-grasp fold, B domain"/>
    <property type="match status" value="1"/>
</dbReference>
<comment type="similarity">
    <text evidence="2 15">Belongs to the eukaryotic GSH synthase family.</text>
</comment>
<dbReference type="EC" id="6.3.2.3" evidence="4 15"/>
<evidence type="ECO:0000256" key="8">
    <source>
        <dbReference type="ARBA" id="ARBA00022723"/>
    </source>
</evidence>
<name>A0A665X687_ECHNA</name>
<evidence type="ECO:0000256" key="1">
    <source>
        <dbReference type="ARBA" id="ARBA00004965"/>
    </source>
</evidence>
<dbReference type="PANTHER" id="PTHR11130">
    <property type="entry name" value="GLUTATHIONE SYNTHETASE"/>
    <property type="match status" value="1"/>
</dbReference>
<keyword evidence="9 15" id="KW-0547">Nucleotide-binding</keyword>
<feature type="binding site" evidence="16">
    <location>
        <begin position="370"/>
        <end position="379"/>
    </location>
    <ligand>
        <name>ATP</name>
        <dbReference type="ChEBI" id="CHEBI:30616"/>
    </ligand>
</feature>
<dbReference type="GO" id="GO:0043295">
    <property type="term" value="F:glutathione binding"/>
    <property type="evidence" value="ECO:0007669"/>
    <property type="project" value="UniProtKB-UniRule"/>
</dbReference>
<dbReference type="GO" id="GO:0005524">
    <property type="term" value="F:ATP binding"/>
    <property type="evidence" value="ECO:0007669"/>
    <property type="project" value="UniProtKB-UniRule"/>
</dbReference>
<dbReference type="AlphaFoldDB" id="A0A665X687"/>
<feature type="binding site" evidence="16">
    <location>
        <position position="458"/>
    </location>
    <ligand>
        <name>ATP</name>
        <dbReference type="ChEBI" id="CHEBI:30616"/>
    </ligand>
</feature>
<evidence type="ECO:0000256" key="7">
    <source>
        <dbReference type="ARBA" id="ARBA00022684"/>
    </source>
</evidence>
<comment type="catalytic activity">
    <reaction evidence="13">
        <text>gamma-L-glutamyl-(2S)-2-aminobutanoate + glycine + ATP = ophthalmate + ADP + phosphate + H(+)</text>
        <dbReference type="Rhea" id="RHEA:72075"/>
        <dbReference type="ChEBI" id="CHEBI:15378"/>
        <dbReference type="ChEBI" id="CHEBI:30616"/>
        <dbReference type="ChEBI" id="CHEBI:43474"/>
        <dbReference type="ChEBI" id="CHEBI:57305"/>
        <dbReference type="ChEBI" id="CHEBI:189406"/>
        <dbReference type="ChEBI" id="CHEBI:189750"/>
        <dbReference type="ChEBI" id="CHEBI:456216"/>
    </reaction>
    <physiologicalReaction direction="left-to-right" evidence="13">
        <dbReference type="Rhea" id="RHEA:72076"/>
    </physiologicalReaction>
</comment>
<evidence type="ECO:0000256" key="11">
    <source>
        <dbReference type="ARBA" id="ARBA00022842"/>
    </source>
</evidence>
<evidence type="ECO:0000256" key="13">
    <source>
        <dbReference type="ARBA" id="ARBA00052123"/>
    </source>
</evidence>
<keyword evidence="11 15" id="KW-0460">Magnesium</keyword>
<evidence type="ECO:0000256" key="17">
    <source>
        <dbReference type="PIRSR" id="PIRSR001558-2"/>
    </source>
</evidence>
<dbReference type="Proteomes" id="UP000472264">
    <property type="component" value="Chromosome 7"/>
</dbReference>